<evidence type="ECO:0000256" key="4">
    <source>
        <dbReference type="ARBA" id="ARBA00023163"/>
    </source>
</evidence>
<dbReference type="SUPFAM" id="SSF82679">
    <property type="entry name" value="N-utilization substance G protein NusG, N-terminal domain"/>
    <property type="match status" value="1"/>
</dbReference>
<dbReference type="Pfam" id="PF00467">
    <property type="entry name" value="KOW"/>
    <property type="match status" value="1"/>
</dbReference>
<dbReference type="GO" id="GO:0032784">
    <property type="term" value="P:regulation of DNA-templated transcription elongation"/>
    <property type="evidence" value="ECO:0007669"/>
    <property type="project" value="InterPro"/>
</dbReference>
<dbReference type="GO" id="GO:0006353">
    <property type="term" value="P:DNA-templated transcription termination"/>
    <property type="evidence" value="ECO:0007669"/>
    <property type="project" value="UniProtKB-KW"/>
</dbReference>
<gene>
    <name evidence="7" type="ORF">METZ01_LOCUS8936</name>
</gene>
<protein>
    <recommendedName>
        <fullName evidence="8">Transcription termination/antitermination protein NusG</fullName>
    </recommendedName>
</protein>
<dbReference type="PANTHER" id="PTHR30265:SF2">
    <property type="entry name" value="TRANSCRIPTION TERMINATION_ANTITERMINATION PROTEIN NUSG"/>
    <property type="match status" value="1"/>
</dbReference>
<dbReference type="InterPro" id="IPR006645">
    <property type="entry name" value="NGN-like_dom"/>
</dbReference>
<dbReference type="Pfam" id="PF02357">
    <property type="entry name" value="NusG"/>
    <property type="match status" value="1"/>
</dbReference>
<dbReference type="AlphaFoldDB" id="A0A381NN91"/>
<keyword evidence="3" id="KW-0805">Transcription regulation</keyword>
<evidence type="ECO:0000313" key="7">
    <source>
        <dbReference type="EMBL" id="SUZ56082.1"/>
    </source>
</evidence>
<reference evidence="7" key="1">
    <citation type="submission" date="2018-05" db="EMBL/GenBank/DDBJ databases">
        <authorList>
            <person name="Lanie J.A."/>
            <person name="Ng W.-L."/>
            <person name="Kazmierczak K.M."/>
            <person name="Andrzejewski T.M."/>
            <person name="Davidsen T.M."/>
            <person name="Wayne K.J."/>
            <person name="Tettelin H."/>
            <person name="Glass J.I."/>
            <person name="Rusch D."/>
            <person name="Podicherti R."/>
            <person name="Tsui H.-C.T."/>
            <person name="Winkler M.E."/>
        </authorList>
    </citation>
    <scope>NUCLEOTIDE SEQUENCE</scope>
</reference>
<dbReference type="InterPro" id="IPR008991">
    <property type="entry name" value="Translation_prot_SH3-like_sf"/>
</dbReference>
<keyword evidence="2" id="KW-0889">Transcription antitermination</keyword>
<sequence length="177" mass="20035">MNWYTLRVISGKEKKVKEAILSEIANASIEEQIKDILVPTENIIEMRDGKKKVKERVFFPGYILVQLDMNKDTRFMLENVNGVISFVGPKGKPQPLKPEEAQRFLGDYDGGDGPLKTTEAAPYKVGDSVKVMDGPFMDFSGMVQEVNHDKQKLKVLVSIFGRQTPVELDYLQVKLEN</sequence>
<dbReference type="CDD" id="cd06091">
    <property type="entry name" value="KOW_NusG"/>
    <property type="match status" value="1"/>
</dbReference>
<keyword evidence="4" id="KW-0804">Transcription</keyword>
<dbReference type="InterPro" id="IPR043425">
    <property type="entry name" value="NusG-like"/>
</dbReference>
<dbReference type="EMBL" id="UINC01000478">
    <property type="protein sequence ID" value="SUZ56082.1"/>
    <property type="molecule type" value="Genomic_DNA"/>
</dbReference>
<dbReference type="GO" id="GO:0005829">
    <property type="term" value="C:cytosol"/>
    <property type="evidence" value="ECO:0007669"/>
    <property type="project" value="UniProtKB-ARBA"/>
</dbReference>
<dbReference type="PRINTS" id="PR00338">
    <property type="entry name" value="NUSGTNSCPFCT"/>
</dbReference>
<dbReference type="HAMAP" id="MF_00948">
    <property type="entry name" value="NusG"/>
    <property type="match status" value="1"/>
</dbReference>
<dbReference type="GO" id="GO:0006354">
    <property type="term" value="P:DNA-templated transcription elongation"/>
    <property type="evidence" value="ECO:0007669"/>
    <property type="project" value="InterPro"/>
</dbReference>
<accession>A0A381NN91</accession>
<dbReference type="PANTHER" id="PTHR30265">
    <property type="entry name" value="RHO-INTERACTING TRANSCRIPTION TERMINATION FACTOR NUSG"/>
    <property type="match status" value="1"/>
</dbReference>
<dbReference type="InterPro" id="IPR005824">
    <property type="entry name" value="KOW"/>
</dbReference>
<evidence type="ECO:0000259" key="5">
    <source>
        <dbReference type="SMART" id="SM00738"/>
    </source>
</evidence>
<dbReference type="InterPro" id="IPR014722">
    <property type="entry name" value="Rib_uL2_dom2"/>
</dbReference>
<feature type="domain" description="KOW" evidence="6">
    <location>
        <begin position="122"/>
        <end position="149"/>
    </location>
</feature>
<dbReference type="InterPro" id="IPR036735">
    <property type="entry name" value="NGN_dom_sf"/>
</dbReference>
<dbReference type="PROSITE" id="PS01014">
    <property type="entry name" value="NUSG"/>
    <property type="match status" value="1"/>
</dbReference>
<name>A0A381NN91_9ZZZZ</name>
<dbReference type="GO" id="GO:0031564">
    <property type="term" value="P:transcription antitermination"/>
    <property type="evidence" value="ECO:0007669"/>
    <property type="project" value="UniProtKB-KW"/>
</dbReference>
<feature type="domain" description="NusG-like N-terminal" evidence="5">
    <location>
        <begin position="1"/>
        <end position="108"/>
    </location>
</feature>
<dbReference type="SMART" id="SM00739">
    <property type="entry name" value="KOW"/>
    <property type="match status" value="1"/>
</dbReference>
<keyword evidence="1" id="KW-0806">Transcription termination</keyword>
<dbReference type="InterPro" id="IPR047050">
    <property type="entry name" value="NGN"/>
</dbReference>
<evidence type="ECO:0008006" key="8">
    <source>
        <dbReference type="Google" id="ProtNLM"/>
    </source>
</evidence>
<proteinExistence type="inferred from homology"/>
<evidence type="ECO:0000259" key="6">
    <source>
        <dbReference type="SMART" id="SM00739"/>
    </source>
</evidence>
<evidence type="ECO:0000256" key="2">
    <source>
        <dbReference type="ARBA" id="ARBA00022814"/>
    </source>
</evidence>
<dbReference type="InterPro" id="IPR015869">
    <property type="entry name" value="Transcrpt_antiterm_NusG_bac_CS"/>
</dbReference>
<dbReference type="CDD" id="cd09891">
    <property type="entry name" value="NGN_Bact_1"/>
    <property type="match status" value="1"/>
</dbReference>
<dbReference type="Gene3D" id="3.30.70.940">
    <property type="entry name" value="NusG, N-terminal domain"/>
    <property type="match status" value="1"/>
</dbReference>
<organism evidence="7">
    <name type="scientific">marine metagenome</name>
    <dbReference type="NCBI Taxonomy" id="408172"/>
    <lineage>
        <taxon>unclassified sequences</taxon>
        <taxon>metagenomes</taxon>
        <taxon>ecological metagenomes</taxon>
    </lineage>
</organism>
<dbReference type="FunFam" id="2.30.30.30:FF:000002">
    <property type="entry name" value="Transcription termination/antitermination factor NusG"/>
    <property type="match status" value="1"/>
</dbReference>
<dbReference type="SUPFAM" id="SSF50104">
    <property type="entry name" value="Translation proteins SH3-like domain"/>
    <property type="match status" value="1"/>
</dbReference>
<evidence type="ECO:0000256" key="3">
    <source>
        <dbReference type="ARBA" id="ARBA00023015"/>
    </source>
</evidence>
<dbReference type="Gene3D" id="2.30.30.30">
    <property type="match status" value="1"/>
</dbReference>
<evidence type="ECO:0000256" key="1">
    <source>
        <dbReference type="ARBA" id="ARBA00022472"/>
    </source>
</evidence>
<dbReference type="InterPro" id="IPR001062">
    <property type="entry name" value="Transcrpt_antiterm_NusG"/>
</dbReference>
<dbReference type="SMART" id="SM00738">
    <property type="entry name" value="NGN"/>
    <property type="match status" value="1"/>
</dbReference>
<dbReference type="NCBIfam" id="TIGR00922">
    <property type="entry name" value="nusG"/>
    <property type="match status" value="1"/>
</dbReference>